<dbReference type="PROSITE" id="PS50103">
    <property type="entry name" value="ZF_C3H1"/>
    <property type="match status" value="1"/>
</dbReference>
<dbReference type="PANTHER" id="PTHR36971:SF1">
    <property type="entry name" value="METHYLTRANSFERASE DOMAIN-CONTAINING PROTEIN"/>
    <property type="match status" value="1"/>
</dbReference>
<dbReference type="Proteomes" id="UP000195557">
    <property type="component" value="Unassembled WGS sequence"/>
</dbReference>
<keyword evidence="1 4" id="KW-0479">Metal-binding</keyword>
<evidence type="ECO:0000256" key="4">
    <source>
        <dbReference type="PROSITE-ProRule" id="PRU00723"/>
    </source>
</evidence>
<evidence type="ECO:0000256" key="3">
    <source>
        <dbReference type="ARBA" id="ARBA00022833"/>
    </source>
</evidence>
<reference evidence="6" key="1">
    <citation type="submission" date="2017-04" db="EMBL/GenBank/DDBJ databases">
        <title>Population genomics of picophytoplankton unveils novel chromosome hypervariability.</title>
        <authorList>
            <consortium name="DOE Joint Genome Institute"/>
            <person name="Blanc-Mathieu R."/>
            <person name="Krasovec M."/>
            <person name="Hebrard M."/>
            <person name="Yau S."/>
            <person name="Desgranges E."/>
            <person name="Martin J."/>
            <person name="Schackwitz W."/>
            <person name="Kuo A."/>
            <person name="Salin G."/>
            <person name="Donnadieu C."/>
            <person name="Desdevises Y."/>
            <person name="Sanchez-Ferandin S."/>
            <person name="Moreau H."/>
            <person name="Rivals E."/>
            <person name="Grigoriev I.V."/>
            <person name="Grimsley N."/>
            <person name="Eyre-Walker A."/>
            <person name="Piganeau G."/>
        </authorList>
    </citation>
    <scope>NUCLEOTIDE SEQUENCE [LARGE SCALE GENOMIC DNA]</scope>
    <source>
        <strain evidence="6">RCC 1115</strain>
    </source>
</reference>
<evidence type="ECO:0000259" key="5">
    <source>
        <dbReference type="PROSITE" id="PS50103"/>
    </source>
</evidence>
<evidence type="ECO:0000313" key="6">
    <source>
        <dbReference type="EMBL" id="OUS46615.1"/>
    </source>
</evidence>
<sequence length="327" mass="36310">MADPPPPCRHFTRGHCRLGDACRFTHDPSVGVRARSTTKSGRSGRGGVDPRKKVQLFTDFLRETFDDLRDARVLDVAGGKGALAFDVCNRTSALGVTVIDPRPMKRDALRARWTRWLASRTEVEKRDGAAVTVREPEHLRVYWTREVWEGRERAVRASWELARSSRWCVSGLVADSGDGKYEDGAKSARVRVSEAGIEAPMDALDANEDAESDATFEETFEALDEAIKKCTHVVAMHPDQATDAAVDFALERGLPFAVVPCCVYSKEFSTRRLRSGERVSTHDQLVTYLAEKAGIADVRVAELPFRGKNRVVYSLGRVRSSCAPIEN</sequence>
<accession>A0A1Y5II29</accession>
<protein>
    <recommendedName>
        <fullName evidence="5">C3H1-type domain-containing protein</fullName>
    </recommendedName>
</protein>
<dbReference type="eggNOG" id="ENOG502S2DK">
    <property type="taxonomic scope" value="Eukaryota"/>
</dbReference>
<dbReference type="AlphaFoldDB" id="A0A1Y5II29"/>
<dbReference type="SUPFAM" id="SSF90229">
    <property type="entry name" value="CCCH zinc finger"/>
    <property type="match status" value="1"/>
</dbReference>
<feature type="domain" description="C3H1-type" evidence="5">
    <location>
        <begin position="2"/>
        <end position="29"/>
    </location>
</feature>
<dbReference type="Pfam" id="PF00642">
    <property type="entry name" value="zf-CCCH"/>
    <property type="match status" value="1"/>
</dbReference>
<dbReference type="EMBL" id="KZ155782">
    <property type="protein sequence ID" value="OUS46615.1"/>
    <property type="molecule type" value="Genomic_DNA"/>
</dbReference>
<dbReference type="SUPFAM" id="SSF53335">
    <property type="entry name" value="S-adenosyl-L-methionine-dependent methyltransferases"/>
    <property type="match status" value="1"/>
</dbReference>
<keyword evidence="2 4" id="KW-0863">Zinc-finger</keyword>
<gene>
    <name evidence="6" type="ORF">BE221DRAFT_191788</name>
</gene>
<keyword evidence="3 4" id="KW-0862">Zinc</keyword>
<organism evidence="6">
    <name type="scientific">Ostreococcus tauri</name>
    <name type="common">Marine green alga</name>
    <dbReference type="NCBI Taxonomy" id="70448"/>
    <lineage>
        <taxon>Eukaryota</taxon>
        <taxon>Viridiplantae</taxon>
        <taxon>Chlorophyta</taxon>
        <taxon>Mamiellophyceae</taxon>
        <taxon>Mamiellales</taxon>
        <taxon>Bathycoccaceae</taxon>
        <taxon>Ostreococcus</taxon>
    </lineage>
</organism>
<name>A0A1Y5II29_OSTTA</name>
<proteinExistence type="predicted"/>
<dbReference type="InterPro" id="IPR000571">
    <property type="entry name" value="Znf_CCCH"/>
</dbReference>
<dbReference type="PANTHER" id="PTHR36971">
    <property type="entry name" value="UNNAMED PRODUCT"/>
    <property type="match status" value="1"/>
</dbReference>
<dbReference type="GO" id="GO:0008270">
    <property type="term" value="F:zinc ion binding"/>
    <property type="evidence" value="ECO:0007669"/>
    <property type="project" value="UniProtKB-KW"/>
</dbReference>
<evidence type="ECO:0000256" key="2">
    <source>
        <dbReference type="ARBA" id="ARBA00022771"/>
    </source>
</evidence>
<evidence type="ECO:0000256" key="1">
    <source>
        <dbReference type="ARBA" id="ARBA00022723"/>
    </source>
</evidence>
<dbReference type="SMART" id="SM00356">
    <property type="entry name" value="ZnF_C3H1"/>
    <property type="match status" value="1"/>
</dbReference>
<dbReference type="InterPro" id="IPR029063">
    <property type="entry name" value="SAM-dependent_MTases_sf"/>
</dbReference>
<dbReference type="Gene3D" id="3.40.50.150">
    <property type="entry name" value="Vaccinia Virus protein VP39"/>
    <property type="match status" value="1"/>
</dbReference>
<dbReference type="Gene3D" id="2.30.30.1190">
    <property type="match status" value="1"/>
</dbReference>
<dbReference type="InterPro" id="IPR036855">
    <property type="entry name" value="Znf_CCCH_sf"/>
</dbReference>
<feature type="zinc finger region" description="C3H1-type" evidence="4">
    <location>
        <begin position="2"/>
        <end position="29"/>
    </location>
</feature>